<accession>A0ABN8M6Z2</accession>
<dbReference type="Proteomes" id="UP001159427">
    <property type="component" value="Unassembled WGS sequence"/>
</dbReference>
<protein>
    <recommendedName>
        <fullName evidence="10">WWE domain-containing protein</fullName>
    </recommendedName>
</protein>
<evidence type="ECO:0000256" key="1">
    <source>
        <dbReference type="ARBA" id="ARBA00004123"/>
    </source>
</evidence>
<keyword evidence="4" id="KW-0479">Metal-binding</keyword>
<dbReference type="Pfam" id="PF23466">
    <property type="entry name" value="WWE_4"/>
    <property type="match status" value="1"/>
</dbReference>
<dbReference type="EMBL" id="CALNXI010000350">
    <property type="protein sequence ID" value="CAH3025387.1"/>
    <property type="molecule type" value="Genomic_DNA"/>
</dbReference>
<comment type="similarity">
    <text evidence="3">Belongs to the ARTD/PARP family.</text>
</comment>
<evidence type="ECO:0000259" key="7">
    <source>
        <dbReference type="PROSITE" id="PS50918"/>
    </source>
</evidence>
<keyword evidence="5" id="KW-0472">Membrane</keyword>
<feature type="transmembrane region" description="Helical" evidence="5">
    <location>
        <begin position="56"/>
        <end position="77"/>
    </location>
</feature>
<feature type="transmembrane region" description="Helical" evidence="5">
    <location>
        <begin position="20"/>
        <end position="44"/>
    </location>
</feature>
<evidence type="ECO:0000313" key="9">
    <source>
        <dbReference type="Proteomes" id="UP001159427"/>
    </source>
</evidence>
<dbReference type="SUPFAM" id="SSF117839">
    <property type="entry name" value="WWE domain"/>
    <property type="match status" value="1"/>
</dbReference>
<keyword evidence="5" id="KW-1133">Transmembrane helix</keyword>
<dbReference type="InterPro" id="IPR004170">
    <property type="entry name" value="WWE_dom"/>
</dbReference>
<reference evidence="8 9" key="1">
    <citation type="submission" date="2022-05" db="EMBL/GenBank/DDBJ databases">
        <authorList>
            <consortium name="Genoscope - CEA"/>
            <person name="William W."/>
        </authorList>
    </citation>
    <scope>NUCLEOTIDE SEQUENCE [LARGE SCALE GENOMIC DNA]</scope>
</reference>
<comment type="caution">
    <text evidence="8">The sequence shown here is derived from an EMBL/GenBank/DDBJ whole genome shotgun (WGS) entry which is preliminary data.</text>
</comment>
<keyword evidence="9" id="KW-1185">Reference proteome</keyword>
<dbReference type="InterPro" id="IPR037197">
    <property type="entry name" value="WWE_dom_sf"/>
</dbReference>
<dbReference type="InterPro" id="IPR000571">
    <property type="entry name" value="Znf_CCCH"/>
</dbReference>
<dbReference type="Pfam" id="PF02825">
    <property type="entry name" value="WWE"/>
    <property type="match status" value="1"/>
</dbReference>
<proteinExistence type="inferred from homology"/>
<dbReference type="PROSITE" id="PS50918">
    <property type="entry name" value="WWE"/>
    <property type="match status" value="1"/>
</dbReference>
<feature type="domain" description="C3H1-type" evidence="6">
    <location>
        <begin position="200"/>
        <end position="227"/>
    </location>
</feature>
<sequence>MIIYPQMKRGLEIVITQGTVLMHNLICLCLWLISSLFTLVCLGWDFLVLAASEACLFCWRITMLIYSWMQLGLVLVITRGMDLIFWLSSFLSTIGRLSYAFLVLQASNASSAVTSVFWWLVGDVSFSLKGITSVGSVAKLLVDSDSLSDSELIWSNWQSPVGCVIALIGTATFLLAIKAWCHGKLAKLRLNNRQDLRTDRPDSPICQEFILDICKNGSKCTGHHCSLPYLWQYVDGQEWNSLKEEDNEKLEQLYCDVNIEEFSHKVVRRSHFGKVQITQKDFEKFTQIRRLSTESYVNSTNPLATEWIWYWKHEDGGWREYGQDDTGKDLQELLEKAFLDKKNDSRFHISDQIYILSFDSSGDMSQKNVKHGTIKKVRRRPAKFVSKDDISQLIRSQNEVLVSNQQGKYSRAIGMQCHLRCNINVFNYQDILTQNLCPKMTFLNL</sequence>
<keyword evidence="2" id="KW-0539">Nucleus</keyword>
<feature type="transmembrane region" description="Helical" evidence="5">
    <location>
        <begin position="157"/>
        <end position="181"/>
    </location>
</feature>
<evidence type="ECO:0000256" key="3">
    <source>
        <dbReference type="ARBA" id="ARBA00024347"/>
    </source>
</evidence>
<evidence type="ECO:0008006" key="10">
    <source>
        <dbReference type="Google" id="ProtNLM"/>
    </source>
</evidence>
<comment type="subcellular location">
    <subcellularLocation>
        <location evidence="1">Nucleus</location>
    </subcellularLocation>
</comment>
<dbReference type="PANTHER" id="PTHR45740:SF2">
    <property type="entry name" value="POLY [ADP-RIBOSE] POLYMERASE"/>
    <property type="match status" value="1"/>
</dbReference>
<name>A0ABN8M6Z2_9CNID</name>
<organism evidence="8 9">
    <name type="scientific">Porites evermanni</name>
    <dbReference type="NCBI Taxonomy" id="104178"/>
    <lineage>
        <taxon>Eukaryota</taxon>
        <taxon>Metazoa</taxon>
        <taxon>Cnidaria</taxon>
        <taxon>Anthozoa</taxon>
        <taxon>Hexacorallia</taxon>
        <taxon>Scleractinia</taxon>
        <taxon>Fungiina</taxon>
        <taxon>Poritidae</taxon>
        <taxon>Porites</taxon>
    </lineage>
</organism>
<keyword evidence="5" id="KW-0812">Transmembrane</keyword>
<dbReference type="PANTHER" id="PTHR45740">
    <property type="entry name" value="POLY [ADP-RIBOSE] POLYMERASE"/>
    <property type="match status" value="1"/>
</dbReference>
<evidence type="ECO:0000256" key="2">
    <source>
        <dbReference type="ARBA" id="ARBA00023242"/>
    </source>
</evidence>
<evidence type="ECO:0000313" key="8">
    <source>
        <dbReference type="EMBL" id="CAH3025387.1"/>
    </source>
</evidence>
<evidence type="ECO:0000259" key="6">
    <source>
        <dbReference type="PROSITE" id="PS50103"/>
    </source>
</evidence>
<feature type="zinc finger region" description="C3H1-type" evidence="4">
    <location>
        <begin position="200"/>
        <end position="227"/>
    </location>
</feature>
<keyword evidence="4" id="KW-0863">Zinc-finger</keyword>
<dbReference type="InterPro" id="IPR051712">
    <property type="entry name" value="ARTD-AVP"/>
</dbReference>
<dbReference type="Gene3D" id="3.30.720.50">
    <property type="match status" value="1"/>
</dbReference>
<gene>
    <name evidence="8" type="ORF">PEVE_00025972</name>
</gene>
<evidence type="ECO:0000256" key="4">
    <source>
        <dbReference type="PROSITE-ProRule" id="PRU00723"/>
    </source>
</evidence>
<feature type="domain" description="WWE" evidence="7">
    <location>
        <begin position="295"/>
        <end position="379"/>
    </location>
</feature>
<evidence type="ECO:0000256" key="5">
    <source>
        <dbReference type="SAM" id="Phobius"/>
    </source>
</evidence>
<dbReference type="PROSITE" id="PS50103">
    <property type="entry name" value="ZF_C3H1"/>
    <property type="match status" value="1"/>
</dbReference>
<keyword evidence="4" id="KW-0862">Zinc</keyword>